<feature type="transmembrane region" description="Helical" evidence="2">
    <location>
        <begin position="91"/>
        <end position="116"/>
    </location>
</feature>
<feature type="region of interest" description="Disordered" evidence="1">
    <location>
        <begin position="288"/>
        <end position="309"/>
    </location>
</feature>
<dbReference type="AlphaFoldDB" id="A0A1V3WN52"/>
<reference evidence="3 4" key="1">
    <citation type="submission" date="2017-02" db="EMBL/GenBank/DDBJ databases">
        <title>Complete genome sequences of Mycobacterium kansasii strains isolated from rhesus macaques.</title>
        <authorList>
            <person name="Panda A."/>
            <person name="Nagaraj S."/>
            <person name="Zhao X."/>
            <person name="Tettelin H."/>
            <person name="Detolla L.J."/>
        </authorList>
    </citation>
    <scope>NUCLEOTIDE SEQUENCE [LARGE SCALE GENOMIC DNA]</scope>
    <source>
        <strain evidence="3 4">11-3469</strain>
    </source>
</reference>
<feature type="transmembrane region" description="Helical" evidence="2">
    <location>
        <begin position="29"/>
        <end position="46"/>
    </location>
</feature>
<feature type="compositionally biased region" description="Basic residues" evidence="1">
    <location>
        <begin position="299"/>
        <end position="309"/>
    </location>
</feature>
<evidence type="ECO:0000256" key="1">
    <source>
        <dbReference type="SAM" id="MobiDB-lite"/>
    </source>
</evidence>
<evidence type="ECO:0000256" key="2">
    <source>
        <dbReference type="SAM" id="Phobius"/>
    </source>
</evidence>
<feature type="transmembrane region" description="Helical" evidence="2">
    <location>
        <begin position="53"/>
        <end position="71"/>
    </location>
</feature>
<organism evidence="3 4">
    <name type="scientific">Mycobacterium kansasii</name>
    <dbReference type="NCBI Taxonomy" id="1768"/>
    <lineage>
        <taxon>Bacteria</taxon>
        <taxon>Bacillati</taxon>
        <taxon>Actinomycetota</taxon>
        <taxon>Actinomycetes</taxon>
        <taxon>Mycobacteriales</taxon>
        <taxon>Mycobacteriaceae</taxon>
        <taxon>Mycobacterium</taxon>
    </lineage>
</organism>
<protein>
    <submittedName>
        <fullName evidence="3">Putative membrane protein</fullName>
    </submittedName>
</protein>
<evidence type="ECO:0000313" key="3">
    <source>
        <dbReference type="EMBL" id="OOK68409.1"/>
    </source>
</evidence>
<sequence>MLATVFAVLAIVFLPSTPPQHCPRHDWNGIVVLGVAMFGLIGLLIAVGEPSDVTRFGLLILVTLLGGYLAIRRQRTGSFPIPEQACRSPRFRAAMYVAVSNYFCVGGAIFLLASVFFQARQHLSVTAAGVSLVPLAFGYAIGARISSVIIGRSGVFRAVVMAGLLMLASSSSIAVLIAMSAGVTTVSVVAMVLGPEWVWPTPRPMSWPCPSFPSTMPAPAEPLPRWRVSWAKRWALPSAGGVFAVGCRARAGEFAVDRDRRRRRDHHVDWSAIPDSAFQQHCLRRSTSPGHFRLDRPGTRRQRWRSMTR</sequence>
<dbReference type="Proteomes" id="UP000188532">
    <property type="component" value="Unassembled WGS sequence"/>
</dbReference>
<dbReference type="InterPro" id="IPR036259">
    <property type="entry name" value="MFS_trans_sf"/>
</dbReference>
<accession>A0A1V3WN52</accession>
<proteinExistence type="predicted"/>
<keyword evidence="2" id="KW-0472">Membrane</keyword>
<evidence type="ECO:0000313" key="4">
    <source>
        <dbReference type="Proteomes" id="UP000188532"/>
    </source>
</evidence>
<keyword evidence="2" id="KW-0812">Transmembrane</keyword>
<dbReference type="SUPFAM" id="SSF103473">
    <property type="entry name" value="MFS general substrate transporter"/>
    <property type="match status" value="1"/>
</dbReference>
<feature type="transmembrane region" description="Helical" evidence="2">
    <location>
        <begin position="148"/>
        <end position="167"/>
    </location>
</feature>
<dbReference type="EMBL" id="MVBN01000008">
    <property type="protein sequence ID" value="OOK68409.1"/>
    <property type="molecule type" value="Genomic_DNA"/>
</dbReference>
<gene>
    <name evidence="3" type="ORF">BZL29_6989</name>
</gene>
<name>A0A1V3WN52_MYCKA</name>
<keyword evidence="2" id="KW-1133">Transmembrane helix</keyword>
<feature type="transmembrane region" description="Helical" evidence="2">
    <location>
        <begin position="123"/>
        <end position="142"/>
    </location>
</feature>
<dbReference type="STRING" id="1768.B1T50_03925"/>
<comment type="caution">
    <text evidence="3">The sequence shown here is derived from an EMBL/GenBank/DDBJ whole genome shotgun (WGS) entry which is preliminary data.</text>
</comment>